<evidence type="ECO:0000313" key="2">
    <source>
        <dbReference type="Proteomes" id="UP000814140"/>
    </source>
</evidence>
<dbReference type="Proteomes" id="UP000814140">
    <property type="component" value="Unassembled WGS sequence"/>
</dbReference>
<reference evidence="1" key="2">
    <citation type="journal article" date="2022" name="New Phytol.">
        <title>Evolutionary transition to the ectomycorrhizal habit in the genomes of a hyperdiverse lineage of mushroom-forming fungi.</title>
        <authorList>
            <person name="Looney B."/>
            <person name="Miyauchi S."/>
            <person name="Morin E."/>
            <person name="Drula E."/>
            <person name="Courty P.E."/>
            <person name="Kohler A."/>
            <person name="Kuo A."/>
            <person name="LaButti K."/>
            <person name="Pangilinan J."/>
            <person name="Lipzen A."/>
            <person name="Riley R."/>
            <person name="Andreopoulos W."/>
            <person name="He G."/>
            <person name="Johnson J."/>
            <person name="Nolan M."/>
            <person name="Tritt A."/>
            <person name="Barry K.W."/>
            <person name="Grigoriev I.V."/>
            <person name="Nagy L.G."/>
            <person name="Hibbett D."/>
            <person name="Henrissat B."/>
            <person name="Matheny P.B."/>
            <person name="Labbe J."/>
            <person name="Martin F.M."/>
        </authorList>
    </citation>
    <scope>NUCLEOTIDE SEQUENCE</scope>
    <source>
        <strain evidence="1">HHB10654</strain>
    </source>
</reference>
<accession>A0ACB8SMI0</accession>
<protein>
    <submittedName>
        <fullName evidence="1">Uncharacterized protein</fullName>
    </submittedName>
</protein>
<proteinExistence type="predicted"/>
<keyword evidence="2" id="KW-1185">Reference proteome</keyword>
<reference evidence="1" key="1">
    <citation type="submission" date="2021-03" db="EMBL/GenBank/DDBJ databases">
        <authorList>
            <consortium name="DOE Joint Genome Institute"/>
            <person name="Ahrendt S."/>
            <person name="Looney B.P."/>
            <person name="Miyauchi S."/>
            <person name="Morin E."/>
            <person name="Drula E."/>
            <person name="Courty P.E."/>
            <person name="Chicoki N."/>
            <person name="Fauchery L."/>
            <person name="Kohler A."/>
            <person name="Kuo A."/>
            <person name="Labutti K."/>
            <person name="Pangilinan J."/>
            <person name="Lipzen A."/>
            <person name="Riley R."/>
            <person name="Andreopoulos W."/>
            <person name="He G."/>
            <person name="Johnson J."/>
            <person name="Barry K.W."/>
            <person name="Grigoriev I.V."/>
            <person name="Nagy L."/>
            <person name="Hibbett D."/>
            <person name="Henrissat B."/>
            <person name="Matheny P.B."/>
            <person name="Labbe J."/>
            <person name="Martin F."/>
        </authorList>
    </citation>
    <scope>NUCLEOTIDE SEQUENCE</scope>
    <source>
        <strain evidence="1">HHB10654</strain>
    </source>
</reference>
<organism evidence="1 2">
    <name type="scientific">Artomyces pyxidatus</name>
    <dbReference type="NCBI Taxonomy" id="48021"/>
    <lineage>
        <taxon>Eukaryota</taxon>
        <taxon>Fungi</taxon>
        <taxon>Dikarya</taxon>
        <taxon>Basidiomycota</taxon>
        <taxon>Agaricomycotina</taxon>
        <taxon>Agaricomycetes</taxon>
        <taxon>Russulales</taxon>
        <taxon>Auriscalpiaceae</taxon>
        <taxon>Artomyces</taxon>
    </lineage>
</organism>
<sequence length="325" mass="34852">MPAEFHQTEDPDFDSFTLVTATPGTVEFYAFPSDLTRPPRPLHIKVVNRARPTSPRVSASPQPPHKTAASSQQQDPAATYAPSGTLHSSVPVHSRRTSNPPGPAQANVTHKTLKTQVDVVYSDDAHRHAPRDQVRRTSEVVLDAQLALPVKREDGDGTRSKPGTRQAMDDKRVQPANGFSRGQITATAAGQSKPHDGGSSPHSPSGPPARTRTPHLDDGVNFSDHVSETDDGGYSPLEMPVPSPAKAGSSPTRSSPNSFRGKGKRRISRDESSSPPRKRSATPGLFTQGAGVGLFAELGAESQDRLRNMLYGSHVESPGSREGYR</sequence>
<name>A0ACB8SMI0_9AGAM</name>
<gene>
    <name evidence="1" type="ORF">BV25DRAFT_1920135</name>
</gene>
<comment type="caution">
    <text evidence="1">The sequence shown here is derived from an EMBL/GenBank/DDBJ whole genome shotgun (WGS) entry which is preliminary data.</text>
</comment>
<dbReference type="EMBL" id="MU277247">
    <property type="protein sequence ID" value="KAI0057422.1"/>
    <property type="molecule type" value="Genomic_DNA"/>
</dbReference>
<evidence type="ECO:0000313" key="1">
    <source>
        <dbReference type="EMBL" id="KAI0057422.1"/>
    </source>
</evidence>